<dbReference type="InterPro" id="IPR015943">
    <property type="entry name" value="WD40/YVTN_repeat-like_dom_sf"/>
</dbReference>
<name>A0A1B7N2Z9_9AGAM</name>
<accession>A0A1B7N2Z9</accession>
<dbReference type="Proteomes" id="UP000092154">
    <property type="component" value="Unassembled WGS sequence"/>
</dbReference>
<gene>
    <name evidence="4" type="ORF">K503DRAFT_689974</name>
</gene>
<dbReference type="PROSITE" id="PS50082">
    <property type="entry name" value="WD_REPEATS_2"/>
    <property type="match status" value="1"/>
</dbReference>
<dbReference type="InterPro" id="IPR036322">
    <property type="entry name" value="WD40_repeat_dom_sf"/>
</dbReference>
<keyword evidence="5" id="KW-1185">Reference proteome</keyword>
<dbReference type="PANTHER" id="PTHR22889">
    <property type="entry name" value="WD REPEAT-CONTAINING PROTEIN 89"/>
    <property type="match status" value="1"/>
</dbReference>
<organism evidence="4 5">
    <name type="scientific">Rhizopogon vinicolor AM-OR11-026</name>
    <dbReference type="NCBI Taxonomy" id="1314800"/>
    <lineage>
        <taxon>Eukaryota</taxon>
        <taxon>Fungi</taxon>
        <taxon>Dikarya</taxon>
        <taxon>Basidiomycota</taxon>
        <taxon>Agaricomycotina</taxon>
        <taxon>Agaricomycetes</taxon>
        <taxon>Agaricomycetidae</taxon>
        <taxon>Boletales</taxon>
        <taxon>Suillineae</taxon>
        <taxon>Rhizopogonaceae</taxon>
        <taxon>Rhizopogon</taxon>
    </lineage>
</organism>
<evidence type="ECO:0000256" key="2">
    <source>
        <dbReference type="ARBA" id="ARBA00022737"/>
    </source>
</evidence>
<evidence type="ECO:0000256" key="1">
    <source>
        <dbReference type="ARBA" id="ARBA00022574"/>
    </source>
</evidence>
<feature type="repeat" description="WD" evidence="3">
    <location>
        <begin position="318"/>
        <end position="349"/>
    </location>
</feature>
<evidence type="ECO:0000256" key="3">
    <source>
        <dbReference type="PROSITE-ProRule" id="PRU00221"/>
    </source>
</evidence>
<dbReference type="EMBL" id="KV448257">
    <property type="protein sequence ID" value="OAX39239.1"/>
    <property type="molecule type" value="Genomic_DNA"/>
</dbReference>
<dbReference type="STRING" id="1314800.A0A1B7N2Z9"/>
<dbReference type="FunCoup" id="A0A1B7N2Z9">
    <property type="interactions" value="297"/>
</dbReference>
<reference evidence="4 5" key="1">
    <citation type="submission" date="2016-06" db="EMBL/GenBank/DDBJ databases">
        <title>Comparative genomics of the ectomycorrhizal sister species Rhizopogon vinicolor and Rhizopogon vesiculosus (Basidiomycota: Boletales) reveals a divergence of the mating type B locus.</title>
        <authorList>
            <consortium name="DOE Joint Genome Institute"/>
            <person name="Mujic A.B."/>
            <person name="Kuo A."/>
            <person name="Tritt A."/>
            <person name="Lipzen A."/>
            <person name="Chen C."/>
            <person name="Johnson J."/>
            <person name="Sharma A."/>
            <person name="Barry K."/>
            <person name="Grigoriev I.V."/>
            <person name="Spatafora J.W."/>
        </authorList>
    </citation>
    <scope>NUCLEOTIDE SEQUENCE [LARGE SCALE GENOMIC DNA]</scope>
    <source>
        <strain evidence="4 5">AM-OR11-026</strain>
    </source>
</reference>
<protein>
    <submittedName>
        <fullName evidence="4">WD40 repeat-like protein</fullName>
    </submittedName>
</protein>
<keyword evidence="1 3" id="KW-0853">WD repeat</keyword>
<evidence type="ECO:0000313" key="5">
    <source>
        <dbReference type="Proteomes" id="UP000092154"/>
    </source>
</evidence>
<dbReference type="InterPro" id="IPR039328">
    <property type="entry name" value="WDR89"/>
</dbReference>
<dbReference type="PROSITE" id="PS50294">
    <property type="entry name" value="WD_REPEATS_REGION"/>
    <property type="match status" value="1"/>
</dbReference>
<dbReference type="SMART" id="SM00320">
    <property type="entry name" value="WD40"/>
    <property type="match status" value="4"/>
</dbReference>
<dbReference type="InParanoid" id="A0A1B7N2Z9"/>
<dbReference type="InterPro" id="IPR001680">
    <property type="entry name" value="WD40_rpt"/>
</dbReference>
<dbReference type="Pfam" id="PF00400">
    <property type="entry name" value="WD40"/>
    <property type="match status" value="2"/>
</dbReference>
<dbReference type="AlphaFoldDB" id="A0A1B7N2Z9"/>
<dbReference type="SUPFAM" id="SSF50978">
    <property type="entry name" value="WD40 repeat-like"/>
    <property type="match status" value="1"/>
</dbReference>
<keyword evidence="2" id="KW-0677">Repeat</keyword>
<evidence type="ECO:0000313" key="4">
    <source>
        <dbReference type="EMBL" id="OAX39239.1"/>
    </source>
</evidence>
<proteinExistence type="predicted"/>
<sequence length="411" mass="44308">MSLLESPSFETISSTIKSTAHSDGTYVLALTSLGNYYVSSASSPSNAIHLFDKSSLQRVQTLKGHDNATTALKTVKHIGGSDHHMLLSAGKDGCVIAWDERSGAPSMKMAASGRSRTLLSCDASHDGLTVAAGTDLQKEDAFILYWDPRKPTIPLRVHGSTHSDDITAVHFLKNSPSPTSGQILLSASSDGLVSTSNTAEDDEDEAVLNVGSWGCSISQAGWIRGSSTAGIWAASDMETFSCWSNELDMLQNCDIRHPSVHSHGRTWVTDYLITCQNTKRADSNLAVFVGSNEGDVALLSSSNIADSSTPWTINSVWAGGHAGVVRSVLWDENHEVLVTGGEDSKIITWRCPFPEHSLASDNSALDIDSADLKRERDDDMDVCESEPVGMFLCLRSQLEVLTMNCLRTVKK</sequence>
<dbReference type="Gene3D" id="2.130.10.10">
    <property type="entry name" value="YVTN repeat-like/Quinoprotein amine dehydrogenase"/>
    <property type="match status" value="2"/>
</dbReference>
<dbReference type="PANTHER" id="PTHR22889:SF0">
    <property type="entry name" value="WD REPEAT-CONTAINING PROTEIN 89"/>
    <property type="match status" value="1"/>
</dbReference>
<dbReference type="OrthoDB" id="25131at2759"/>